<gene>
    <name evidence="13" type="ORF">LSALG_LOCUS35100</name>
</gene>
<feature type="transmembrane region" description="Helical" evidence="11">
    <location>
        <begin position="534"/>
        <end position="555"/>
    </location>
</feature>
<keyword evidence="9 11" id="KW-0472">Membrane</keyword>
<dbReference type="InterPro" id="IPR013525">
    <property type="entry name" value="ABC2_TM"/>
</dbReference>
<dbReference type="AlphaFoldDB" id="A0AA35ZPC8"/>
<evidence type="ECO:0000259" key="12">
    <source>
        <dbReference type="PROSITE" id="PS50893"/>
    </source>
</evidence>
<feature type="transmembrane region" description="Helical" evidence="11">
    <location>
        <begin position="607"/>
        <end position="634"/>
    </location>
</feature>
<evidence type="ECO:0000313" key="13">
    <source>
        <dbReference type="EMBL" id="CAI9296211.1"/>
    </source>
</evidence>
<reference evidence="13" key="1">
    <citation type="submission" date="2023-04" db="EMBL/GenBank/DDBJ databases">
        <authorList>
            <person name="Vijverberg K."/>
            <person name="Xiong W."/>
            <person name="Schranz E."/>
        </authorList>
    </citation>
    <scope>NUCLEOTIDE SEQUENCE</scope>
</reference>
<keyword evidence="7" id="KW-0067">ATP-binding</keyword>
<dbReference type="GO" id="GO:0016887">
    <property type="term" value="F:ATP hydrolysis activity"/>
    <property type="evidence" value="ECO:0007669"/>
    <property type="project" value="InterPro"/>
</dbReference>
<dbReference type="GO" id="GO:0005524">
    <property type="term" value="F:ATP binding"/>
    <property type="evidence" value="ECO:0007669"/>
    <property type="project" value="UniProtKB-KW"/>
</dbReference>
<evidence type="ECO:0000256" key="10">
    <source>
        <dbReference type="SAM" id="MobiDB-lite"/>
    </source>
</evidence>
<dbReference type="PANTHER" id="PTHR48040:SF60">
    <property type="entry name" value="ABC TRANSPORTER DOMAIN-CONTAINING PROTEIN"/>
    <property type="match status" value="1"/>
</dbReference>
<dbReference type="Pfam" id="PF08370">
    <property type="entry name" value="PDR_assoc"/>
    <property type="match status" value="1"/>
</dbReference>
<feature type="transmembrane region" description="Helical" evidence="11">
    <location>
        <begin position="679"/>
        <end position="701"/>
    </location>
</feature>
<dbReference type="FunFam" id="3.40.50.300:FF:003489">
    <property type="entry name" value="ABC transporter G family member 39"/>
    <property type="match status" value="1"/>
</dbReference>
<dbReference type="SMART" id="SM00382">
    <property type="entry name" value="AAA"/>
    <property type="match status" value="1"/>
</dbReference>
<keyword evidence="14" id="KW-1185">Reference proteome</keyword>
<dbReference type="InterPro" id="IPR003439">
    <property type="entry name" value="ABC_transporter-like_ATP-bd"/>
</dbReference>
<dbReference type="InterPro" id="IPR027417">
    <property type="entry name" value="P-loop_NTPase"/>
</dbReference>
<evidence type="ECO:0000256" key="5">
    <source>
        <dbReference type="ARBA" id="ARBA00022737"/>
    </source>
</evidence>
<evidence type="ECO:0000256" key="11">
    <source>
        <dbReference type="SAM" id="Phobius"/>
    </source>
</evidence>
<evidence type="ECO:0000256" key="9">
    <source>
        <dbReference type="ARBA" id="ARBA00023136"/>
    </source>
</evidence>
<comment type="subcellular location">
    <subcellularLocation>
        <location evidence="1">Membrane</location>
        <topology evidence="1">Multi-pass membrane protein</topology>
    </subcellularLocation>
</comment>
<dbReference type="Pfam" id="PF00005">
    <property type="entry name" value="ABC_tran"/>
    <property type="match status" value="2"/>
</dbReference>
<feature type="domain" description="ABC transporter" evidence="12">
    <location>
        <begin position="166"/>
        <end position="439"/>
    </location>
</feature>
<sequence length="981" mass="110400">MTAAHGGDELARSVSQRLSLSASSRNWASASLRDAFAGAPGGDAFEKTGIQDDEDELKLAAIERLPNYEGSKKQMLKQVPDNGSTNIANIGHRDKKQLMESVLKIVEEDNETFLRRLRERTDRVGIETPKIEVRYKNLSIEGDVFIGSRALPTLFNATLNAIEGFLQVIRLVPSNKQVLKILQDVSGIVRPSRMTLLLGPPSSGKTTFLKTLAGVHEKDLTLKGEVTYCGHKMSEFIPQRTCAYIRQHDVHHGEMTVRETFDFAGCCLGVGTRYDLLAELVRREKIAGITPDPDIDAFMKATAMGCQESSVVTDYVLKILGLDICADIMVGNEMRRGISGGQKKRVTTGEMLVGPAKVFFMDEISTGLDSSTTYQIVTYMKQMVHIMDMTMIVSLLQPSPETFELFDDIILLSEGQIVYQGPRVYVLEFFENVGFKCPERKGVADFLQEVTSRKDQEQYWFKKDEPYRFISAPEFAHLFSRSLLGEALSHDLESNYEKTSVHPAALVKEKYGISNFDLLRVNLAREWLLMKRNAFLYVFKTFQITVMSIFAFTVFFRTTMKSGQLKDGGKYMGALFFSLLTVMFNGAAELALTVMRLPVFFKQRDSLFYPAWAFALPIWLLKIPISIMESVIWILMTYYTIGFAPSVSRFFKQLLAYICVHQMALCLFRFLASLGRIQVVASALGTFTLLLVFVFGGFIVAKDDIEPWMIWGYYASPMMYGQNAIMLNEFLDDRWNTPNPDPRINEPTVGKVLLSSRGMFMNDYMFWVCVGALCGYSLIFTIFFILALTYLNPLKDSKTVVPTEDEEIQLPTSPTDQEMSGRKANGSKRKGMVLPFKPLSLAFNHVNYYVDMPAEMKTQGLEDDHLQLLRGVSGAFRPGILTALVGVSGAGKTTLMDVLAGRKTGGYIEGNISISGYPKNQETFARVSGYCEQNDIHSPHVTVYESLVYSAWLRLPPDVTHESRHVRFSPIFVLQIDYNLF</sequence>
<evidence type="ECO:0000256" key="4">
    <source>
        <dbReference type="ARBA" id="ARBA00022692"/>
    </source>
</evidence>
<comment type="similarity">
    <text evidence="2">Belongs to the ABC transporter superfamily. ABCG family. PDR (TC 3.A.1.205) subfamily.</text>
</comment>
<dbReference type="GO" id="GO:0016020">
    <property type="term" value="C:membrane"/>
    <property type="evidence" value="ECO:0007669"/>
    <property type="project" value="UniProtKB-SubCell"/>
</dbReference>
<evidence type="ECO:0000313" key="14">
    <source>
        <dbReference type="Proteomes" id="UP001177003"/>
    </source>
</evidence>
<protein>
    <recommendedName>
        <fullName evidence="12">ABC transporter domain-containing protein</fullName>
    </recommendedName>
</protein>
<dbReference type="PROSITE" id="PS50893">
    <property type="entry name" value="ABC_TRANSPORTER_2"/>
    <property type="match status" value="1"/>
</dbReference>
<dbReference type="SUPFAM" id="SSF52540">
    <property type="entry name" value="P-loop containing nucleoside triphosphate hydrolases"/>
    <property type="match status" value="2"/>
</dbReference>
<organism evidence="13 14">
    <name type="scientific">Lactuca saligna</name>
    <name type="common">Willowleaf lettuce</name>
    <dbReference type="NCBI Taxonomy" id="75948"/>
    <lineage>
        <taxon>Eukaryota</taxon>
        <taxon>Viridiplantae</taxon>
        <taxon>Streptophyta</taxon>
        <taxon>Embryophyta</taxon>
        <taxon>Tracheophyta</taxon>
        <taxon>Spermatophyta</taxon>
        <taxon>Magnoliopsida</taxon>
        <taxon>eudicotyledons</taxon>
        <taxon>Gunneridae</taxon>
        <taxon>Pentapetalae</taxon>
        <taxon>asterids</taxon>
        <taxon>campanulids</taxon>
        <taxon>Asterales</taxon>
        <taxon>Asteraceae</taxon>
        <taxon>Cichorioideae</taxon>
        <taxon>Cichorieae</taxon>
        <taxon>Lactucinae</taxon>
        <taxon>Lactuca</taxon>
    </lineage>
</organism>
<dbReference type="Pfam" id="PF14510">
    <property type="entry name" value="ABC_trans_N"/>
    <property type="match status" value="1"/>
</dbReference>
<evidence type="ECO:0000256" key="7">
    <source>
        <dbReference type="ARBA" id="ARBA00022840"/>
    </source>
</evidence>
<feature type="transmembrane region" description="Helical" evidence="11">
    <location>
        <begin position="575"/>
        <end position="595"/>
    </location>
</feature>
<evidence type="ECO:0000256" key="8">
    <source>
        <dbReference type="ARBA" id="ARBA00022989"/>
    </source>
</evidence>
<dbReference type="FunFam" id="3.40.50.300:FF:000179">
    <property type="entry name" value="ABC transporter G family member 34"/>
    <property type="match status" value="1"/>
</dbReference>
<dbReference type="InterPro" id="IPR034001">
    <property type="entry name" value="ABCG_PDR_1"/>
</dbReference>
<dbReference type="InterPro" id="IPR043926">
    <property type="entry name" value="ABCG_dom"/>
</dbReference>
<accession>A0AA35ZPC8</accession>
<evidence type="ECO:0000256" key="3">
    <source>
        <dbReference type="ARBA" id="ARBA00022448"/>
    </source>
</evidence>
<feature type="region of interest" description="Disordered" evidence="10">
    <location>
        <begin position="805"/>
        <end position="826"/>
    </location>
</feature>
<dbReference type="CDD" id="cd03233">
    <property type="entry name" value="ABCG_PDR_domain1"/>
    <property type="match status" value="1"/>
</dbReference>
<dbReference type="Pfam" id="PF19055">
    <property type="entry name" value="ABC2_membrane_7"/>
    <property type="match status" value="1"/>
</dbReference>
<dbReference type="InterPro" id="IPR013581">
    <property type="entry name" value="PDR_assoc"/>
</dbReference>
<proteinExistence type="inferred from homology"/>
<dbReference type="Pfam" id="PF01061">
    <property type="entry name" value="ABC2_membrane"/>
    <property type="match status" value="1"/>
</dbReference>
<feature type="transmembrane region" description="Helical" evidence="11">
    <location>
        <begin position="654"/>
        <end position="672"/>
    </location>
</feature>
<keyword evidence="5" id="KW-0677">Repeat</keyword>
<dbReference type="PANTHER" id="PTHR48040">
    <property type="entry name" value="PLEIOTROPIC DRUG RESISTANCE PROTEIN 1-LIKE ISOFORM X1"/>
    <property type="match status" value="1"/>
</dbReference>
<name>A0AA35ZPC8_LACSI</name>
<dbReference type="InterPro" id="IPR003593">
    <property type="entry name" value="AAA+_ATPase"/>
</dbReference>
<dbReference type="InterPro" id="IPR029481">
    <property type="entry name" value="ABC_trans_N"/>
</dbReference>
<dbReference type="Proteomes" id="UP001177003">
    <property type="component" value="Chromosome 8"/>
</dbReference>
<dbReference type="Gene3D" id="3.40.50.300">
    <property type="entry name" value="P-loop containing nucleotide triphosphate hydrolases"/>
    <property type="match status" value="2"/>
</dbReference>
<feature type="transmembrane region" description="Helical" evidence="11">
    <location>
        <begin position="764"/>
        <end position="788"/>
    </location>
</feature>
<dbReference type="GO" id="GO:0140359">
    <property type="term" value="F:ABC-type transporter activity"/>
    <property type="evidence" value="ECO:0007669"/>
    <property type="project" value="InterPro"/>
</dbReference>
<dbReference type="EMBL" id="OX465084">
    <property type="protein sequence ID" value="CAI9296211.1"/>
    <property type="molecule type" value="Genomic_DNA"/>
</dbReference>
<keyword evidence="4 11" id="KW-0812">Transmembrane</keyword>
<keyword evidence="6" id="KW-0547">Nucleotide-binding</keyword>
<evidence type="ECO:0000256" key="6">
    <source>
        <dbReference type="ARBA" id="ARBA00022741"/>
    </source>
</evidence>
<keyword evidence="3" id="KW-0813">Transport</keyword>
<evidence type="ECO:0000256" key="1">
    <source>
        <dbReference type="ARBA" id="ARBA00004141"/>
    </source>
</evidence>
<keyword evidence="8 11" id="KW-1133">Transmembrane helix</keyword>
<evidence type="ECO:0000256" key="2">
    <source>
        <dbReference type="ARBA" id="ARBA00006012"/>
    </source>
</evidence>